<accession>A0A517ZIV1</accession>
<dbReference type="GO" id="GO:0005737">
    <property type="term" value="C:cytoplasm"/>
    <property type="evidence" value="ECO:0007669"/>
    <property type="project" value="UniProtKB-ARBA"/>
</dbReference>
<keyword evidence="1 3" id="KW-0689">Ribosomal protein</keyword>
<dbReference type="Proteomes" id="UP000319383">
    <property type="component" value="Chromosome"/>
</dbReference>
<proteinExistence type="inferred from homology"/>
<dbReference type="Pfam" id="PF00886">
    <property type="entry name" value="Ribosomal_S16"/>
    <property type="match status" value="1"/>
</dbReference>
<feature type="region of interest" description="Disordered" evidence="4">
    <location>
        <begin position="86"/>
        <end position="135"/>
    </location>
</feature>
<evidence type="ECO:0000256" key="4">
    <source>
        <dbReference type="SAM" id="MobiDB-lite"/>
    </source>
</evidence>
<dbReference type="GO" id="GO:0015935">
    <property type="term" value="C:small ribosomal subunit"/>
    <property type="evidence" value="ECO:0007669"/>
    <property type="project" value="TreeGrafter"/>
</dbReference>
<dbReference type="InterPro" id="IPR023803">
    <property type="entry name" value="Ribosomal_bS16_dom_sf"/>
</dbReference>
<protein>
    <recommendedName>
        <fullName evidence="3">Small ribosomal subunit protein bS16</fullName>
    </recommendedName>
</protein>
<sequence>MAVRIRMKRLGRRHRPFYRICVIDQRKQRNGKSIEDIGTYDPMIRDKSQRVSLNMERVDYWVSVGAQPSENVQALIKKVKLNKFGAVKTPPPLTAPKPLPEPEPEVAAEAESTEAAAEGAEEAPAEAAAEETAAE</sequence>
<evidence type="ECO:0000313" key="6">
    <source>
        <dbReference type="Proteomes" id="UP000319383"/>
    </source>
</evidence>
<dbReference type="InterPro" id="IPR000307">
    <property type="entry name" value="Ribosomal_bS16"/>
</dbReference>
<evidence type="ECO:0000313" key="5">
    <source>
        <dbReference type="EMBL" id="QDU42415.1"/>
    </source>
</evidence>
<feature type="compositionally biased region" description="Acidic residues" evidence="4">
    <location>
        <begin position="102"/>
        <end position="112"/>
    </location>
</feature>
<evidence type="ECO:0000256" key="3">
    <source>
        <dbReference type="HAMAP-Rule" id="MF_00385"/>
    </source>
</evidence>
<evidence type="ECO:0000256" key="2">
    <source>
        <dbReference type="ARBA" id="ARBA00023274"/>
    </source>
</evidence>
<reference evidence="5 6" key="1">
    <citation type="submission" date="2019-02" db="EMBL/GenBank/DDBJ databases">
        <title>Deep-cultivation of Planctomycetes and their phenomic and genomic characterization uncovers novel biology.</title>
        <authorList>
            <person name="Wiegand S."/>
            <person name="Jogler M."/>
            <person name="Boedeker C."/>
            <person name="Pinto D."/>
            <person name="Vollmers J."/>
            <person name="Rivas-Marin E."/>
            <person name="Kohn T."/>
            <person name="Peeters S.H."/>
            <person name="Heuer A."/>
            <person name="Rast P."/>
            <person name="Oberbeckmann S."/>
            <person name="Bunk B."/>
            <person name="Jeske O."/>
            <person name="Meyerdierks A."/>
            <person name="Storesund J.E."/>
            <person name="Kallscheuer N."/>
            <person name="Luecker S."/>
            <person name="Lage O.M."/>
            <person name="Pohl T."/>
            <person name="Merkel B.J."/>
            <person name="Hornburger P."/>
            <person name="Mueller R.-W."/>
            <person name="Bruemmer F."/>
            <person name="Labrenz M."/>
            <person name="Spormann A.M."/>
            <person name="Op den Camp H."/>
            <person name="Overmann J."/>
            <person name="Amann R."/>
            <person name="Jetten M.S.M."/>
            <person name="Mascher T."/>
            <person name="Medema M.H."/>
            <person name="Devos D.P."/>
            <person name="Kaster A.-K."/>
            <person name="Ovreas L."/>
            <person name="Rohde M."/>
            <person name="Galperin M.Y."/>
            <person name="Jogler C."/>
        </authorList>
    </citation>
    <scope>NUCLEOTIDE SEQUENCE [LARGE SCALE GENOMIC DNA]</scope>
    <source>
        <strain evidence="5 6">Mal52</strain>
    </source>
</reference>
<comment type="similarity">
    <text evidence="3">Belongs to the bacterial ribosomal protein bS16 family.</text>
</comment>
<name>A0A517ZIV1_9PLAN</name>
<dbReference type="HAMAP" id="MF_00385">
    <property type="entry name" value="Ribosomal_bS16"/>
    <property type="match status" value="1"/>
</dbReference>
<organism evidence="5 6">
    <name type="scientific">Symmachiella dynata</name>
    <dbReference type="NCBI Taxonomy" id="2527995"/>
    <lineage>
        <taxon>Bacteria</taxon>
        <taxon>Pseudomonadati</taxon>
        <taxon>Planctomycetota</taxon>
        <taxon>Planctomycetia</taxon>
        <taxon>Planctomycetales</taxon>
        <taxon>Planctomycetaceae</taxon>
        <taxon>Symmachiella</taxon>
    </lineage>
</organism>
<feature type="compositionally biased region" description="Acidic residues" evidence="4">
    <location>
        <begin position="119"/>
        <end position="135"/>
    </location>
</feature>
<dbReference type="EMBL" id="CP036276">
    <property type="protein sequence ID" value="QDU42415.1"/>
    <property type="molecule type" value="Genomic_DNA"/>
</dbReference>
<dbReference type="SUPFAM" id="SSF54565">
    <property type="entry name" value="Ribosomal protein S16"/>
    <property type="match status" value="1"/>
</dbReference>
<dbReference type="PANTHER" id="PTHR12919:SF20">
    <property type="entry name" value="SMALL RIBOSOMAL SUBUNIT PROTEIN BS16M"/>
    <property type="match status" value="1"/>
</dbReference>
<gene>
    <name evidence="3 5" type="primary">rpsP</name>
    <name evidence="5" type="ORF">Mal52_08760</name>
</gene>
<keyword evidence="2 3" id="KW-0687">Ribonucleoprotein</keyword>
<dbReference type="KEGG" id="sdyn:Mal52_08760"/>
<dbReference type="GO" id="GO:0006412">
    <property type="term" value="P:translation"/>
    <property type="evidence" value="ECO:0007669"/>
    <property type="project" value="UniProtKB-UniRule"/>
</dbReference>
<dbReference type="Gene3D" id="3.30.1320.10">
    <property type="match status" value="1"/>
</dbReference>
<dbReference type="PANTHER" id="PTHR12919">
    <property type="entry name" value="30S RIBOSOMAL PROTEIN S16"/>
    <property type="match status" value="1"/>
</dbReference>
<dbReference type="RefSeq" id="WP_145374467.1">
    <property type="nucleotide sequence ID" value="NZ_CP036270.1"/>
</dbReference>
<dbReference type="GO" id="GO:0003735">
    <property type="term" value="F:structural constituent of ribosome"/>
    <property type="evidence" value="ECO:0007669"/>
    <property type="project" value="InterPro"/>
</dbReference>
<evidence type="ECO:0000256" key="1">
    <source>
        <dbReference type="ARBA" id="ARBA00022980"/>
    </source>
</evidence>
<dbReference type="AlphaFoldDB" id="A0A517ZIV1"/>
<dbReference type="OrthoDB" id="9807878at2"/>
<keyword evidence="6" id="KW-1185">Reference proteome</keyword>
<dbReference type="NCBIfam" id="TIGR00002">
    <property type="entry name" value="S16"/>
    <property type="match status" value="1"/>
</dbReference>
<feature type="compositionally biased region" description="Pro residues" evidence="4">
    <location>
        <begin position="89"/>
        <end position="101"/>
    </location>
</feature>